<protein>
    <submittedName>
        <fullName evidence="13">PREDICTED: polyol transporter</fullName>
    </submittedName>
</protein>
<dbReference type="InterPro" id="IPR036259">
    <property type="entry name" value="MFS_trans_sf"/>
</dbReference>
<dbReference type="InterPro" id="IPR003663">
    <property type="entry name" value="Sugar/inositol_transpt"/>
</dbReference>
<dbReference type="GO" id="GO:0005351">
    <property type="term" value="F:carbohydrate:proton symporter activity"/>
    <property type="evidence" value="ECO:0007669"/>
    <property type="project" value="InterPro"/>
</dbReference>
<dbReference type="FunCoup" id="A0A5E4EI46">
    <property type="interactions" value="32"/>
</dbReference>
<name>A0A5E4EI46_PRUDU</name>
<feature type="domain" description="Major facilitator superfamily (MFS) profile" evidence="12">
    <location>
        <begin position="38"/>
        <end position="485"/>
    </location>
</feature>
<evidence type="ECO:0000256" key="11">
    <source>
        <dbReference type="SAM" id="Phobius"/>
    </source>
</evidence>
<accession>A0A5E4EI46</accession>
<evidence type="ECO:0000256" key="5">
    <source>
        <dbReference type="ARBA" id="ARBA00022692"/>
    </source>
</evidence>
<feature type="transmembrane region" description="Helical" evidence="11">
    <location>
        <begin position="34"/>
        <end position="54"/>
    </location>
</feature>
<evidence type="ECO:0000256" key="3">
    <source>
        <dbReference type="ARBA" id="ARBA00022448"/>
    </source>
</evidence>
<gene>
    <name evidence="13" type="ORF">ALMOND_2B020726</name>
</gene>
<keyword evidence="7 11" id="KW-1133">Transmembrane helix</keyword>
<dbReference type="PANTHER" id="PTHR23500">
    <property type="entry name" value="SOLUTE CARRIER FAMILY 2, FACILITATED GLUCOSE TRANSPORTER"/>
    <property type="match status" value="1"/>
</dbReference>
<dbReference type="InterPro" id="IPR005828">
    <property type="entry name" value="MFS_sugar_transport-like"/>
</dbReference>
<dbReference type="Pfam" id="PF00083">
    <property type="entry name" value="Sugar_tr"/>
    <property type="match status" value="1"/>
</dbReference>
<dbReference type="PRINTS" id="PR00171">
    <property type="entry name" value="SUGRTRNSPORT"/>
</dbReference>
<dbReference type="GO" id="GO:0016020">
    <property type="term" value="C:membrane"/>
    <property type="evidence" value="ECO:0007669"/>
    <property type="project" value="UniProtKB-SubCell"/>
</dbReference>
<evidence type="ECO:0000256" key="2">
    <source>
        <dbReference type="ARBA" id="ARBA00010992"/>
    </source>
</evidence>
<dbReference type="InParanoid" id="A0A5E4EI46"/>
<evidence type="ECO:0000256" key="4">
    <source>
        <dbReference type="ARBA" id="ARBA00022597"/>
    </source>
</evidence>
<dbReference type="Gramene" id="VVA15122">
    <property type="protein sequence ID" value="VVA15122"/>
    <property type="gene ID" value="Prudul26B020726"/>
</dbReference>
<comment type="similarity">
    <text evidence="2 9">Belongs to the major facilitator superfamily. Sugar transporter (TC 2.A.1.1) family.</text>
</comment>
<evidence type="ECO:0000313" key="14">
    <source>
        <dbReference type="Proteomes" id="UP000327085"/>
    </source>
</evidence>
<dbReference type="PROSITE" id="PS50850">
    <property type="entry name" value="MFS"/>
    <property type="match status" value="1"/>
</dbReference>
<dbReference type="InterPro" id="IPR045262">
    <property type="entry name" value="STP/PLT_plant"/>
</dbReference>
<feature type="transmembrane region" description="Helical" evidence="11">
    <location>
        <begin position="389"/>
        <end position="411"/>
    </location>
</feature>
<dbReference type="Gene3D" id="1.20.1250.20">
    <property type="entry name" value="MFS general substrate transporter like domains"/>
    <property type="match status" value="1"/>
</dbReference>
<evidence type="ECO:0000256" key="6">
    <source>
        <dbReference type="ARBA" id="ARBA00022847"/>
    </source>
</evidence>
<comment type="subcellular location">
    <subcellularLocation>
        <location evidence="1">Membrane</location>
        <topology evidence="1">Multi-pass membrane protein</topology>
    </subcellularLocation>
</comment>
<feature type="region of interest" description="Disordered" evidence="10">
    <location>
        <begin position="1"/>
        <end position="22"/>
    </location>
</feature>
<evidence type="ECO:0000313" key="13">
    <source>
        <dbReference type="EMBL" id="VVA15122.1"/>
    </source>
</evidence>
<dbReference type="NCBIfam" id="TIGR00879">
    <property type="entry name" value="SP"/>
    <property type="match status" value="1"/>
</dbReference>
<keyword evidence="5 11" id="KW-0812">Transmembrane</keyword>
<keyword evidence="4" id="KW-0762">Sugar transport</keyword>
<dbReference type="FunFam" id="1.20.1250.20:FF:000025">
    <property type="entry name" value="probable polyol transporter 4"/>
    <property type="match status" value="1"/>
</dbReference>
<keyword evidence="6" id="KW-0769">Symport</keyword>
<dbReference type="InterPro" id="IPR020846">
    <property type="entry name" value="MFS_dom"/>
</dbReference>
<feature type="transmembrane region" description="Helical" evidence="11">
    <location>
        <begin position="331"/>
        <end position="352"/>
    </location>
</feature>
<dbReference type="PANTHER" id="PTHR23500:SF424">
    <property type="entry name" value="POLYOL TRANSPORTER 5"/>
    <property type="match status" value="1"/>
</dbReference>
<feature type="transmembrane region" description="Helical" evidence="11">
    <location>
        <begin position="129"/>
        <end position="149"/>
    </location>
</feature>
<evidence type="ECO:0000256" key="10">
    <source>
        <dbReference type="SAM" id="MobiDB-lite"/>
    </source>
</evidence>
<organism evidence="13 14">
    <name type="scientific">Prunus dulcis</name>
    <name type="common">Almond</name>
    <name type="synonym">Amygdalus dulcis</name>
    <dbReference type="NCBI Taxonomy" id="3755"/>
    <lineage>
        <taxon>Eukaryota</taxon>
        <taxon>Viridiplantae</taxon>
        <taxon>Streptophyta</taxon>
        <taxon>Embryophyta</taxon>
        <taxon>Tracheophyta</taxon>
        <taxon>Spermatophyta</taxon>
        <taxon>Magnoliopsida</taxon>
        <taxon>eudicotyledons</taxon>
        <taxon>Gunneridae</taxon>
        <taxon>Pentapetalae</taxon>
        <taxon>rosids</taxon>
        <taxon>fabids</taxon>
        <taxon>Rosales</taxon>
        <taxon>Rosaceae</taxon>
        <taxon>Amygdaloideae</taxon>
        <taxon>Amygdaleae</taxon>
        <taxon>Prunus</taxon>
    </lineage>
</organism>
<evidence type="ECO:0000259" key="12">
    <source>
        <dbReference type="PROSITE" id="PS50850"/>
    </source>
</evidence>
<keyword evidence="3 9" id="KW-0813">Transport</keyword>
<sequence length="525" mass="56936">MADPIAEDKATSGQPKNTVIADFDPPQKPKRNKFAIACSILACMTSILLGYDIGVMSGANLFIQDDLKINDVQIQILTGTLNIYSLVGSGLAGRTSDWIGRRYTVVLSGAIFFVGAILMGVAPGYGFLMFGRFVAGIGVGYGLMISPVYTAEIAPTLSRGFLTSFPEVFVNIGILLGYVSNYAFSKLPAHLAWRFMLGIGALPAIILALGVLAMPESPRWLVMQGRLGDAKRVLDKTSASKEEAQLRLDDIKEAAGIAKELDDDVVPVAKKSHGEGVWKELIVHPTPAVRHILIAALGIHFFEQASGIDSVVLYSPRIFAKAGIKSYDHKLLATVGVGFVKTIAILVATFFLDRIGRRKLLLSSVAGMIFSLACLGVGLTIIDQHQEKVPWAIALCITMVLLNVAFFSIGLGPITWVYSSEIFPLKLRAQGVSMGVAVNRITSGVISMTFLSLYKAITIGGSFFLYAGIAALSWVFFYMLLPETRGRTLEDIEVLFGKYHRWKKANAMLKQTKQGDGDENKSQVN</sequence>
<evidence type="ECO:0000256" key="1">
    <source>
        <dbReference type="ARBA" id="ARBA00004141"/>
    </source>
</evidence>
<dbReference type="PROSITE" id="PS00217">
    <property type="entry name" value="SUGAR_TRANSPORT_2"/>
    <property type="match status" value="1"/>
</dbReference>
<dbReference type="SUPFAM" id="SSF103473">
    <property type="entry name" value="MFS general substrate transporter"/>
    <property type="match status" value="1"/>
</dbReference>
<keyword evidence="8 11" id="KW-0472">Membrane</keyword>
<evidence type="ECO:0000256" key="9">
    <source>
        <dbReference type="RuleBase" id="RU003346"/>
    </source>
</evidence>
<dbReference type="EMBL" id="CABIKO010000013">
    <property type="protein sequence ID" value="VVA15122.1"/>
    <property type="molecule type" value="Genomic_DNA"/>
</dbReference>
<dbReference type="Proteomes" id="UP000327085">
    <property type="component" value="Chromosome 8"/>
</dbReference>
<proteinExistence type="inferred from homology"/>
<dbReference type="OMA" id="WIFHYTM"/>
<dbReference type="InterPro" id="IPR005829">
    <property type="entry name" value="Sugar_transporter_CS"/>
</dbReference>
<evidence type="ECO:0000256" key="8">
    <source>
        <dbReference type="ARBA" id="ARBA00023136"/>
    </source>
</evidence>
<feature type="transmembrane region" description="Helical" evidence="11">
    <location>
        <begin position="105"/>
        <end position="123"/>
    </location>
</feature>
<feature type="transmembrane region" description="Helical" evidence="11">
    <location>
        <begin position="364"/>
        <end position="382"/>
    </location>
</feature>
<feature type="transmembrane region" description="Helical" evidence="11">
    <location>
        <begin position="463"/>
        <end position="481"/>
    </location>
</feature>
<dbReference type="CDD" id="cd17437">
    <property type="entry name" value="MFS_PLT"/>
    <property type="match status" value="1"/>
</dbReference>
<evidence type="ECO:0000256" key="7">
    <source>
        <dbReference type="ARBA" id="ARBA00022989"/>
    </source>
</evidence>
<feature type="compositionally biased region" description="Basic and acidic residues" evidence="10">
    <location>
        <begin position="1"/>
        <end position="10"/>
    </location>
</feature>
<dbReference type="InterPro" id="IPR044776">
    <property type="entry name" value="PLT1-6"/>
</dbReference>
<feature type="transmembrane region" description="Helical" evidence="11">
    <location>
        <begin position="191"/>
        <end position="214"/>
    </location>
</feature>
<dbReference type="PROSITE" id="PS00216">
    <property type="entry name" value="SUGAR_TRANSPORT_1"/>
    <property type="match status" value="1"/>
</dbReference>
<dbReference type="AlphaFoldDB" id="A0A5E4EI46"/>
<reference evidence="14" key="1">
    <citation type="journal article" date="2020" name="Plant J.">
        <title>Transposons played a major role in the diversification between the closely related almond and peach genomes: results from the almond genome sequence.</title>
        <authorList>
            <person name="Alioto T."/>
            <person name="Alexiou K.G."/>
            <person name="Bardil A."/>
            <person name="Barteri F."/>
            <person name="Castanera R."/>
            <person name="Cruz F."/>
            <person name="Dhingra A."/>
            <person name="Duval H."/>
            <person name="Fernandez I Marti A."/>
            <person name="Frias L."/>
            <person name="Galan B."/>
            <person name="Garcia J.L."/>
            <person name="Howad W."/>
            <person name="Gomez-Garrido J."/>
            <person name="Gut M."/>
            <person name="Julca I."/>
            <person name="Morata J."/>
            <person name="Puigdomenech P."/>
            <person name="Ribeca P."/>
            <person name="Rubio Cabetas M.J."/>
            <person name="Vlasova A."/>
            <person name="Wirthensohn M."/>
            <person name="Garcia-Mas J."/>
            <person name="Gabaldon T."/>
            <person name="Casacuberta J.M."/>
            <person name="Arus P."/>
        </authorList>
    </citation>
    <scope>NUCLEOTIDE SEQUENCE [LARGE SCALE GENOMIC DNA]</scope>
    <source>
        <strain evidence="14">cv. Texas</strain>
    </source>
</reference>
<feature type="transmembrane region" description="Helical" evidence="11">
    <location>
        <begin position="161"/>
        <end position="179"/>
    </location>
</feature>
<feature type="transmembrane region" description="Helical" evidence="11">
    <location>
        <begin position="74"/>
        <end position="93"/>
    </location>
</feature>